<sequence length="344" mass="36608">MSTPWLVTGAAGFIGMHLTERLAAVGQRVVAVDDLQATYEPALTAARWRRVQQLDAVEAVPLDVTDEAGTAALLARVRPPVVIHLAARAGVRGSHLEPMAYLRSNVLGFANVLEQARATGVGHVVYASSSSVYGDDAPVPFRVEHPADHPVSVYAATKRADELLAHSYAHAFGLPCTGLRLFTVYGPWGRPDMAYFAFADAIHAGRPLQVFGDGSALRDFTYVDDVVDAILGLADQPPTGPGGADVGGADAPWRVYNVGHGGQATVAELIEALEQRLGRSARRVHLPAHTGDVRRTHADTTPLRERLGRSPATPLAAGLDRFAAWFLDHRAGVPAPTTTPPTSH</sequence>
<feature type="domain" description="NAD-dependent epimerase/dehydratase" evidence="2">
    <location>
        <begin position="5"/>
        <end position="243"/>
    </location>
</feature>
<protein>
    <submittedName>
        <fullName evidence="3">NAD-dependent epimerase</fullName>
    </submittedName>
</protein>
<evidence type="ECO:0000313" key="4">
    <source>
        <dbReference type="Proteomes" id="UP000650511"/>
    </source>
</evidence>
<dbReference type="OrthoDB" id="9801785at2"/>
<evidence type="ECO:0000259" key="2">
    <source>
        <dbReference type="Pfam" id="PF01370"/>
    </source>
</evidence>
<accession>A0A8J3AAC8</accession>
<proteinExistence type="predicted"/>
<name>A0A8J3AAC8_9ACTN</name>
<reference evidence="3" key="2">
    <citation type="submission" date="2020-09" db="EMBL/GenBank/DDBJ databases">
        <authorList>
            <person name="Sun Q."/>
            <person name="Zhou Y."/>
        </authorList>
    </citation>
    <scope>NUCLEOTIDE SEQUENCE</scope>
    <source>
        <strain evidence="3">CGMCC 1.14988</strain>
    </source>
</reference>
<dbReference type="SUPFAM" id="SSF51735">
    <property type="entry name" value="NAD(P)-binding Rossmann-fold domains"/>
    <property type="match status" value="1"/>
</dbReference>
<keyword evidence="1" id="KW-0520">NAD</keyword>
<gene>
    <name evidence="3" type="primary">uge</name>
    <name evidence="3" type="ORF">GCM10011354_17290</name>
</gene>
<dbReference type="AlphaFoldDB" id="A0A8J3AAC8"/>
<dbReference type="Proteomes" id="UP000650511">
    <property type="component" value="Unassembled WGS sequence"/>
</dbReference>
<dbReference type="Gene3D" id="3.40.50.720">
    <property type="entry name" value="NAD(P)-binding Rossmann-like Domain"/>
    <property type="match status" value="1"/>
</dbReference>
<evidence type="ECO:0000256" key="1">
    <source>
        <dbReference type="ARBA" id="ARBA00023027"/>
    </source>
</evidence>
<dbReference type="PRINTS" id="PR01713">
    <property type="entry name" value="NUCEPIMERASE"/>
</dbReference>
<evidence type="ECO:0000313" key="3">
    <source>
        <dbReference type="EMBL" id="GGI06075.1"/>
    </source>
</evidence>
<dbReference type="RefSeq" id="WP_130648672.1">
    <property type="nucleotide sequence ID" value="NZ_BMHA01000005.1"/>
</dbReference>
<reference evidence="3" key="1">
    <citation type="journal article" date="2014" name="Int. J. Syst. Evol. Microbiol.">
        <title>Complete genome sequence of Corynebacterium casei LMG S-19264T (=DSM 44701T), isolated from a smear-ripened cheese.</title>
        <authorList>
            <consortium name="US DOE Joint Genome Institute (JGI-PGF)"/>
            <person name="Walter F."/>
            <person name="Albersmeier A."/>
            <person name="Kalinowski J."/>
            <person name="Ruckert C."/>
        </authorList>
    </citation>
    <scope>NUCLEOTIDE SEQUENCE</scope>
    <source>
        <strain evidence="3">CGMCC 1.14988</strain>
    </source>
</reference>
<dbReference type="EMBL" id="BMHA01000005">
    <property type="protein sequence ID" value="GGI06075.1"/>
    <property type="molecule type" value="Genomic_DNA"/>
</dbReference>
<comment type="caution">
    <text evidence="3">The sequence shown here is derived from an EMBL/GenBank/DDBJ whole genome shotgun (WGS) entry which is preliminary data.</text>
</comment>
<dbReference type="PANTHER" id="PTHR43574">
    <property type="entry name" value="EPIMERASE-RELATED"/>
    <property type="match status" value="1"/>
</dbReference>
<dbReference type="InterPro" id="IPR001509">
    <property type="entry name" value="Epimerase_deHydtase"/>
</dbReference>
<dbReference type="InterPro" id="IPR036291">
    <property type="entry name" value="NAD(P)-bd_dom_sf"/>
</dbReference>
<organism evidence="3 4">
    <name type="scientific">Egicoccus halophilus</name>
    <dbReference type="NCBI Taxonomy" id="1670830"/>
    <lineage>
        <taxon>Bacteria</taxon>
        <taxon>Bacillati</taxon>
        <taxon>Actinomycetota</taxon>
        <taxon>Nitriliruptoria</taxon>
        <taxon>Egicoccales</taxon>
        <taxon>Egicoccaceae</taxon>
        <taxon>Egicoccus</taxon>
    </lineage>
</organism>
<dbReference type="Pfam" id="PF01370">
    <property type="entry name" value="Epimerase"/>
    <property type="match status" value="1"/>
</dbReference>
<keyword evidence="4" id="KW-1185">Reference proteome</keyword>